<reference evidence="1 2" key="1">
    <citation type="submission" date="2019-05" db="EMBL/GenBank/DDBJ databases">
        <title>Genome sequencing of F202Z8.</title>
        <authorList>
            <person name="Kwon Y.M."/>
        </authorList>
    </citation>
    <scope>NUCLEOTIDE SEQUENCE [LARGE SCALE GENOMIC DNA]</scope>
    <source>
        <strain evidence="1 2">F202Z8</strain>
    </source>
</reference>
<dbReference type="Proteomes" id="UP000310017">
    <property type="component" value="Chromosome"/>
</dbReference>
<accession>A0A5B7SWK4</accession>
<keyword evidence="2" id="KW-1185">Reference proteome</keyword>
<protein>
    <recommendedName>
        <fullName evidence="3">Lipoprotein</fullName>
    </recommendedName>
</protein>
<dbReference type="RefSeq" id="WP_138853756.1">
    <property type="nucleotide sequence ID" value="NZ_CP040710.1"/>
</dbReference>
<proteinExistence type="predicted"/>
<evidence type="ECO:0008006" key="3">
    <source>
        <dbReference type="Google" id="ProtNLM"/>
    </source>
</evidence>
<dbReference type="OrthoDB" id="1031181at2"/>
<dbReference type="EMBL" id="CP040710">
    <property type="protein sequence ID" value="QCX01418.1"/>
    <property type="molecule type" value="Genomic_DNA"/>
</dbReference>
<evidence type="ECO:0000313" key="1">
    <source>
        <dbReference type="EMBL" id="QCX01418.1"/>
    </source>
</evidence>
<name>A0A5B7SWK4_9FLAO</name>
<sequence length="545" mass="61701">MKKTIITVLTACLLFGCNEKEELINLVPNEASKAPNYWCTWYWQNYLINKGQEVKNPDPKKVYSNKAAREGMNEETIFGKEGMAKVMLPKTRGDYFFLIDHGWQDKTIEENTFFTLMMDTLDFPKYNHLGPKEKIKEMNREIKALGWRGLALWVRGRITEEEMGKHVEWSKFAGIEYWKIDGGDTKHFYATKIKNKIYPELTLEHITGAGGPLNNFWDIQGLREYPSVYSNQKTIDKKADSSIHNKGFRIEQALEVIKNTDVFRTYDAAPLLVSTVTMQRVHDILENTAGHSEYRAVLNIQDDCNIAAALGLVVGVKRHPMTTPRMYKGKDYHLQIAGDRHVDKRLNEMDRFARWQRIAPPMPAGYGTYEFSSRLNTDSIVFTEAHTWFKNSHGKMVRQSAPAIMTRNLSLPEVKVNGLAPFVMASKFPSGAVAIATEGRVTPNNSWQQPKADIILKEIELNKHIGIFGQYKSLTLEISENLSENVKVYGQDLMADTAIDITQKVSVEGNKVIIPGDLIDSVGTMAGDEGDISAPGMVIKIILLN</sequence>
<organism evidence="1 2">
    <name type="scientific">Aggregatimonas sangjinii</name>
    <dbReference type="NCBI Taxonomy" id="2583587"/>
    <lineage>
        <taxon>Bacteria</taxon>
        <taxon>Pseudomonadati</taxon>
        <taxon>Bacteroidota</taxon>
        <taxon>Flavobacteriia</taxon>
        <taxon>Flavobacteriales</taxon>
        <taxon>Flavobacteriaceae</taxon>
        <taxon>Aggregatimonas</taxon>
    </lineage>
</organism>
<dbReference type="PROSITE" id="PS51257">
    <property type="entry name" value="PROKAR_LIPOPROTEIN"/>
    <property type="match status" value="1"/>
</dbReference>
<dbReference type="AlphaFoldDB" id="A0A5B7SWK4"/>
<dbReference type="KEGG" id="asag:FGM00_15365"/>
<evidence type="ECO:0000313" key="2">
    <source>
        <dbReference type="Proteomes" id="UP000310017"/>
    </source>
</evidence>
<gene>
    <name evidence="1" type="ORF">FGM00_15365</name>
</gene>